<name>A0A0S4M1A1_9BURK</name>
<dbReference type="AlphaFoldDB" id="A0A0S4M1A1"/>
<feature type="transmembrane region" description="Helical" evidence="1">
    <location>
        <begin position="95"/>
        <end position="117"/>
    </location>
</feature>
<reference evidence="3" key="1">
    <citation type="submission" date="2015-11" db="EMBL/GenBank/DDBJ databases">
        <authorList>
            <person name="Seth-Smith H.M.B."/>
        </authorList>
    </citation>
    <scope>NUCLEOTIDE SEQUENCE [LARGE SCALE GENOMIC DNA]</scope>
    <source>
        <strain evidence="3">2013Ark11</strain>
    </source>
</reference>
<evidence type="ECO:0000313" key="3">
    <source>
        <dbReference type="Proteomes" id="UP000198651"/>
    </source>
</evidence>
<feature type="transmembrane region" description="Helical" evidence="1">
    <location>
        <begin position="66"/>
        <end position="89"/>
    </location>
</feature>
<keyword evidence="1" id="KW-0812">Transmembrane</keyword>
<keyword evidence="3" id="KW-1185">Reference proteome</keyword>
<dbReference type="Proteomes" id="UP000198651">
    <property type="component" value="Chromosome I"/>
</dbReference>
<dbReference type="EMBL" id="LN906597">
    <property type="protein sequence ID" value="CUT17559.1"/>
    <property type="molecule type" value="Genomic_DNA"/>
</dbReference>
<evidence type="ECO:0000256" key="1">
    <source>
        <dbReference type="SAM" id="Phobius"/>
    </source>
</evidence>
<accession>A0A0S4M1A1</accession>
<evidence type="ECO:0000313" key="2">
    <source>
        <dbReference type="EMBL" id="CUT17559.1"/>
    </source>
</evidence>
<keyword evidence="1" id="KW-1133">Transmembrane helix</keyword>
<organism evidence="2 3">
    <name type="scientific">Candidatus Ichthyocystis hellenicum</name>
    <dbReference type="NCBI Taxonomy" id="1561003"/>
    <lineage>
        <taxon>Bacteria</taxon>
        <taxon>Pseudomonadati</taxon>
        <taxon>Pseudomonadota</taxon>
        <taxon>Betaproteobacteria</taxon>
        <taxon>Burkholderiales</taxon>
        <taxon>Candidatus Ichthyocystis</taxon>
    </lineage>
</organism>
<sequence length="245" mass="26759">MRVMGSSFSDSVEVFSAVRDDHEQITSCGYGANEVVDDIFQGSDVSSYSLSGDSSLRESGCLSNNMFLIGFFFLVALYILVVVCLTIQSFSFDNIAAVVIELGLFVGVIAAPMVMCLSTQCNGTNGRLSIMSSSTDLQPSVDLQHIDADCDDTGNDIDALVASISDCLHRIEDSCGWANDIVAYGDNSVDLENYVLHMTNCLNRMETRADRLLFFDSEEILTMINRLDLPQFPSNSLMALLTSDK</sequence>
<keyword evidence="1" id="KW-0472">Membrane</keyword>
<dbReference type="RefSeq" id="WP_092490477.1">
    <property type="nucleotide sequence ID" value="NZ_LN906597.1"/>
</dbReference>
<gene>
    <name evidence="2" type="ORF">Ark11_0724</name>
</gene>
<proteinExistence type="predicted"/>
<protein>
    <submittedName>
        <fullName evidence="2">Putative membrane protein</fullName>
    </submittedName>
</protein>